<dbReference type="STRING" id="1802772.A3H60_01745"/>
<dbReference type="Gene3D" id="1.20.272.10">
    <property type="match status" value="1"/>
</dbReference>
<dbReference type="SUPFAM" id="SSF48019">
    <property type="entry name" value="post-AAA+ oligomerization domain-like"/>
    <property type="match status" value="1"/>
</dbReference>
<comment type="caution">
    <text evidence="2">The sequence shown here is derived from an EMBL/GenBank/DDBJ whole genome shotgun (WGS) entry which is preliminary data.</text>
</comment>
<feature type="domain" description="DNA polymerase III delta subunit-like C-terminal" evidence="1">
    <location>
        <begin position="39"/>
        <end position="147"/>
    </location>
</feature>
<accession>A0A1G2UN85</accession>
<protein>
    <recommendedName>
        <fullName evidence="1">DNA polymerase III delta subunit-like C-terminal domain-containing protein</fullName>
    </recommendedName>
</protein>
<dbReference type="EMBL" id="MHWP01000008">
    <property type="protein sequence ID" value="OHB10782.1"/>
    <property type="molecule type" value="Genomic_DNA"/>
</dbReference>
<dbReference type="Proteomes" id="UP000177202">
    <property type="component" value="Unassembled WGS sequence"/>
</dbReference>
<dbReference type="GO" id="GO:0006260">
    <property type="term" value="P:DNA replication"/>
    <property type="evidence" value="ECO:0007669"/>
    <property type="project" value="InterPro"/>
</dbReference>
<evidence type="ECO:0000259" key="1">
    <source>
        <dbReference type="Pfam" id="PF21694"/>
    </source>
</evidence>
<evidence type="ECO:0000313" key="2">
    <source>
        <dbReference type="EMBL" id="OHB10782.1"/>
    </source>
</evidence>
<evidence type="ECO:0000313" key="3">
    <source>
        <dbReference type="Proteomes" id="UP000177202"/>
    </source>
</evidence>
<proteinExistence type="predicted"/>
<reference evidence="2 3" key="1">
    <citation type="journal article" date="2016" name="Nat. Commun.">
        <title>Thousands of microbial genomes shed light on interconnected biogeochemical processes in an aquifer system.</title>
        <authorList>
            <person name="Anantharaman K."/>
            <person name="Brown C.T."/>
            <person name="Hug L.A."/>
            <person name="Sharon I."/>
            <person name="Castelle C.J."/>
            <person name="Probst A.J."/>
            <person name="Thomas B.C."/>
            <person name="Singh A."/>
            <person name="Wilkins M.J."/>
            <person name="Karaoz U."/>
            <person name="Brodie E.L."/>
            <person name="Williams K.H."/>
            <person name="Hubbard S.S."/>
            <person name="Banfield J.F."/>
        </authorList>
    </citation>
    <scope>NUCLEOTIDE SEQUENCE [LARGE SCALE GENOMIC DNA]</scope>
</reference>
<dbReference type="GO" id="GO:0003677">
    <property type="term" value="F:DNA binding"/>
    <property type="evidence" value="ECO:0007669"/>
    <property type="project" value="InterPro"/>
</dbReference>
<name>A0A1G2UN85_9BACT</name>
<dbReference type="InterPro" id="IPR008921">
    <property type="entry name" value="DNA_pol3_clamp-load_cplx_C"/>
</dbReference>
<dbReference type="Pfam" id="PF21694">
    <property type="entry name" value="DNA_pol3_delta_C"/>
    <property type="match status" value="1"/>
</dbReference>
<dbReference type="AlphaFoldDB" id="A0A1G2UN85"/>
<sequence>MTDEFYHKDIFGAVVDVNLGLIEEDEDKLPLDKKGREFNIFALTDALGARDRKRAWILYQEALGAGVSAEEVFFKVVWQIKSMLIASKTKNVGETDMKPFPYSKAKSFLKNFRTSELQNLSEALVTGYYKARRGEGEVETLVEKILLGL</sequence>
<gene>
    <name evidence="2" type="ORF">A3H60_01745</name>
</gene>
<organism evidence="2 3">
    <name type="scientific">Candidatus Zambryskibacteria bacterium RIFCSPLOWO2_02_FULL_44_12b</name>
    <dbReference type="NCBI Taxonomy" id="1802772"/>
    <lineage>
        <taxon>Bacteria</taxon>
        <taxon>Candidatus Zambryskiibacteriota</taxon>
    </lineage>
</organism>
<dbReference type="InterPro" id="IPR048466">
    <property type="entry name" value="DNA_pol3_delta-like_C"/>
</dbReference>